<keyword evidence="3" id="KW-0732">Signal</keyword>
<gene>
    <name evidence="5" type="ORF">BJX66DRAFT_352111</name>
</gene>
<dbReference type="PROSITE" id="PS51387">
    <property type="entry name" value="FAD_PCMH"/>
    <property type="match status" value="1"/>
</dbReference>
<name>A0ABR4G206_9EURO</name>
<evidence type="ECO:0000259" key="4">
    <source>
        <dbReference type="PROSITE" id="PS51387"/>
    </source>
</evidence>
<dbReference type="InterPro" id="IPR006094">
    <property type="entry name" value="Oxid_FAD_bind_N"/>
</dbReference>
<evidence type="ECO:0000313" key="5">
    <source>
        <dbReference type="EMBL" id="KAL2793047.1"/>
    </source>
</evidence>
<organism evidence="5 6">
    <name type="scientific">Aspergillus keveii</name>
    <dbReference type="NCBI Taxonomy" id="714993"/>
    <lineage>
        <taxon>Eukaryota</taxon>
        <taxon>Fungi</taxon>
        <taxon>Dikarya</taxon>
        <taxon>Ascomycota</taxon>
        <taxon>Pezizomycotina</taxon>
        <taxon>Eurotiomycetes</taxon>
        <taxon>Eurotiomycetidae</taxon>
        <taxon>Eurotiales</taxon>
        <taxon>Aspergillaceae</taxon>
        <taxon>Aspergillus</taxon>
        <taxon>Aspergillus subgen. Nidulantes</taxon>
    </lineage>
</organism>
<feature type="chain" id="PRO_5045483685" description="FAD-binding PCMH-type domain-containing protein" evidence="3">
    <location>
        <begin position="19"/>
        <end position="595"/>
    </location>
</feature>
<dbReference type="Pfam" id="PF01565">
    <property type="entry name" value="FAD_binding_4"/>
    <property type="match status" value="1"/>
</dbReference>
<dbReference type="PROSITE" id="PS51257">
    <property type="entry name" value="PROKAR_LIPOPROTEIN"/>
    <property type="match status" value="1"/>
</dbReference>
<dbReference type="InterPro" id="IPR036318">
    <property type="entry name" value="FAD-bd_PCMH-like_sf"/>
</dbReference>
<feature type="domain" description="FAD-binding PCMH-type" evidence="4">
    <location>
        <begin position="114"/>
        <end position="300"/>
    </location>
</feature>
<comment type="similarity">
    <text evidence="1">Belongs to the oxygen-dependent FAD-linked oxidoreductase family.</text>
</comment>
<keyword evidence="6" id="KW-1185">Reference proteome</keyword>
<reference evidence="5 6" key="1">
    <citation type="submission" date="2024-07" db="EMBL/GenBank/DDBJ databases">
        <title>Section-level genome sequencing and comparative genomics of Aspergillus sections Usti and Cavernicolus.</title>
        <authorList>
            <consortium name="Lawrence Berkeley National Laboratory"/>
            <person name="Nybo J.L."/>
            <person name="Vesth T.C."/>
            <person name="Theobald S."/>
            <person name="Frisvad J.C."/>
            <person name="Larsen T.O."/>
            <person name="Kjaerboelling I."/>
            <person name="Rothschild-Mancinelli K."/>
            <person name="Lyhne E.K."/>
            <person name="Kogle M.E."/>
            <person name="Barry K."/>
            <person name="Clum A."/>
            <person name="Na H."/>
            <person name="Ledsgaard L."/>
            <person name="Lin J."/>
            <person name="Lipzen A."/>
            <person name="Kuo A."/>
            <person name="Riley R."/>
            <person name="Mondo S."/>
            <person name="Labutti K."/>
            <person name="Haridas S."/>
            <person name="Pangalinan J."/>
            <person name="Salamov A.A."/>
            <person name="Simmons B.A."/>
            <person name="Magnuson J.K."/>
            <person name="Chen J."/>
            <person name="Drula E."/>
            <person name="Henrissat B."/>
            <person name="Wiebenga A."/>
            <person name="Lubbers R.J."/>
            <person name="Gomes A.C."/>
            <person name="Makela M.R."/>
            <person name="Stajich J."/>
            <person name="Grigoriev I.V."/>
            <person name="Mortensen U.H."/>
            <person name="De Vries R.P."/>
            <person name="Baker S.E."/>
            <person name="Andersen M.R."/>
        </authorList>
    </citation>
    <scope>NUCLEOTIDE SEQUENCE [LARGE SCALE GENOMIC DNA]</scope>
    <source>
        <strain evidence="5 6">CBS 209.92</strain>
    </source>
</reference>
<evidence type="ECO:0000313" key="6">
    <source>
        <dbReference type="Proteomes" id="UP001610563"/>
    </source>
</evidence>
<proteinExistence type="inferred from homology"/>
<dbReference type="Proteomes" id="UP001610563">
    <property type="component" value="Unassembled WGS sequence"/>
</dbReference>
<dbReference type="Gene3D" id="3.30.465.10">
    <property type="match status" value="2"/>
</dbReference>
<keyword evidence="2" id="KW-0560">Oxidoreductase</keyword>
<evidence type="ECO:0000256" key="1">
    <source>
        <dbReference type="ARBA" id="ARBA00005466"/>
    </source>
</evidence>
<dbReference type="EMBL" id="JBFTWV010000063">
    <property type="protein sequence ID" value="KAL2793047.1"/>
    <property type="molecule type" value="Genomic_DNA"/>
</dbReference>
<accession>A0ABR4G206</accession>
<dbReference type="InterPro" id="IPR012951">
    <property type="entry name" value="BBE"/>
</dbReference>
<protein>
    <recommendedName>
        <fullName evidence="4">FAD-binding PCMH-type domain-containing protein</fullName>
    </recommendedName>
</protein>
<dbReference type="InterPro" id="IPR016169">
    <property type="entry name" value="FAD-bd_PCMH_sub2"/>
</dbReference>
<dbReference type="PANTHER" id="PTHR13878">
    <property type="entry name" value="GULONOLACTONE OXIDASE"/>
    <property type="match status" value="1"/>
</dbReference>
<dbReference type="SUPFAM" id="SSF56176">
    <property type="entry name" value="FAD-binding/transporter-associated domain-like"/>
    <property type="match status" value="1"/>
</dbReference>
<feature type="signal peptide" evidence="3">
    <location>
        <begin position="1"/>
        <end position="18"/>
    </location>
</feature>
<evidence type="ECO:0000256" key="2">
    <source>
        <dbReference type="ARBA" id="ARBA00023002"/>
    </source>
</evidence>
<dbReference type="InterPro" id="IPR016166">
    <property type="entry name" value="FAD-bd_PCMH"/>
</dbReference>
<dbReference type="InterPro" id="IPR050432">
    <property type="entry name" value="FAD-linked_Oxidoreductases_BP"/>
</dbReference>
<comment type="caution">
    <text evidence="5">The sequence shown here is derived from an EMBL/GenBank/DDBJ whole genome shotgun (WGS) entry which is preliminary data.</text>
</comment>
<sequence>MRSAVVLLALSAFGAASASSGCKCTPNDSCWKKINWGALNSTVSGKLIRNTPPAISCYPGPEYDKEECAYVNSQWSNTIFQADEPIGYSYPIDNNCPVVDRSAGQIPWPGQCGLGPSPVYTINATEPSELAAGIAFAQKNNVRLVVRNTGHDLLGKSLGYGSLQIWLRYIRKGITHQSRFKPSKPCSKCDWTGAAFTVAGGYVWDEVYQEAFARNLIVVGGGDPTVGVIGGYIQGGGHSPATRDFGLASDQILEARVVLADGSTVIANPCSHTDLFTAIRGGGGGTYGVVISVTIKAFPSKLVVAHSLLVVPKSILKLGPLQEAVTDIYAAFPALSDAGFSGYGAWSISDPITKYGNSSAGYTHAFAALDKPLSEAKAALEPLLKTLAKNTAVDVSVNWFEFPSYPAYYRAMSGVHQATGVPEFSLASRMFDKKALTSDRKALRKLIGKLAGNLLETTINQVLLVGGGKVLDEPDHSGANPAWRKTYLIHVVARGWLELFGPVIAKGIQDDITYNKYAAMRELTPSTGSYLNEADRNNPWWKEDFYGTANYNRLLKIKNKYDPDGVFYCPTCVGSPAWTQRNLVGENYGPLCAAK</sequence>
<dbReference type="Pfam" id="PF08031">
    <property type="entry name" value="BBE"/>
    <property type="match status" value="1"/>
</dbReference>
<evidence type="ECO:0000256" key="3">
    <source>
        <dbReference type="SAM" id="SignalP"/>
    </source>
</evidence>
<dbReference type="PANTHER" id="PTHR13878:SF91">
    <property type="entry name" value="FAD BINDING DOMAIN PROTEIN (AFU_ORTHOLOGUE AFUA_6G12070)-RELATED"/>
    <property type="match status" value="1"/>
</dbReference>